<dbReference type="InterPro" id="IPR000644">
    <property type="entry name" value="CBS_dom"/>
</dbReference>
<comment type="subcellular location">
    <subcellularLocation>
        <location evidence="9">Cell membrane</location>
        <topology evidence="9">Multi-pass membrane protein</topology>
    </subcellularLocation>
    <subcellularLocation>
        <location evidence="1">Membrane</location>
        <topology evidence="1">Multi-pass membrane protein</topology>
    </subcellularLocation>
</comment>
<evidence type="ECO:0000256" key="5">
    <source>
        <dbReference type="ARBA" id="ARBA00022842"/>
    </source>
</evidence>
<dbReference type="Gene3D" id="1.25.60.10">
    <property type="entry name" value="MgtE N-terminal domain-like"/>
    <property type="match status" value="1"/>
</dbReference>
<comment type="subunit">
    <text evidence="9">Homodimer.</text>
</comment>
<feature type="transmembrane region" description="Helical" evidence="9">
    <location>
        <begin position="387"/>
        <end position="411"/>
    </location>
</feature>
<evidence type="ECO:0000256" key="8">
    <source>
        <dbReference type="PROSITE-ProRule" id="PRU00703"/>
    </source>
</evidence>
<dbReference type="SMART" id="SM00924">
    <property type="entry name" value="MgtE_N"/>
    <property type="match status" value="1"/>
</dbReference>
<dbReference type="InterPro" id="IPR036739">
    <property type="entry name" value="SLC41_membr_dom_sf"/>
</dbReference>
<feature type="transmembrane region" description="Helical" evidence="9">
    <location>
        <begin position="285"/>
        <end position="305"/>
    </location>
</feature>
<evidence type="ECO:0000256" key="3">
    <source>
        <dbReference type="ARBA" id="ARBA00022448"/>
    </source>
</evidence>
<dbReference type="NCBIfam" id="TIGR00400">
    <property type="entry name" value="mgtE"/>
    <property type="match status" value="1"/>
</dbReference>
<keyword evidence="7 9" id="KW-0472">Membrane</keyword>
<gene>
    <name evidence="11" type="primary">mgtE</name>
    <name evidence="11" type="ORF">R6G80_04230</name>
</gene>
<dbReference type="Gene3D" id="3.10.580.10">
    <property type="entry name" value="CBS-domain"/>
    <property type="match status" value="1"/>
</dbReference>
<evidence type="ECO:0000256" key="9">
    <source>
        <dbReference type="RuleBase" id="RU362011"/>
    </source>
</evidence>
<keyword evidence="9" id="KW-0479">Metal-binding</keyword>
<evidence type="ECO:0000313" key="12">
    <source>
        <dbReference type="Proteomes" id="UP001281731"/>
    </source>
</evidence>
<comment type="caution">
    <text evidence="9">Lacks conserved residue(s) required for the propagation of feature annotation.</text>
</comment>
<protein>
    <recommendedName>
        <fullName evidence="9">Magnesium transporter MgtE</fullName>
    </recommendedName>
</protein>
<dbReference type="Gene3D" id="1.10.357.20">
    <property type="entry name" value="SLC41 divalent cation transporters, integral membrane domain"/>
    <property type="match status" value="1"/>
</dbReference>
<dbReference type="PANTHER" id="PTHR43773">
    <property type="entry name" value="MAGNESIUM TRANSPORTER MGTE"/>
    <property type="match status" value="1"/>
</dbReference>
<dbReference type="SUPFAM" id="SSF161093">
    <property type="entry name" value="MgtE membrane domain-like"/>
    <property type="match status" value="1"/>
</dbReference>
<feature type="transmembrane region" description="Helical" evidence="9">
    <location>
        <begin position="361"/>
        <end position="381"/>
    </location>
</feature>
<dbReference type="Pfam" id="PF01769">
    <property type="entry name" value="MgtE"/>
    <property type="match status" value="1"/>
</dbReference>
<keyword evidence="9" id="KW-1003">Cell membrane</keyword>
<dbReference type="InterPro" id="IPR006667">
    <property type="entry name" value="SLC41_membr_dom"/>
</dbReference>
<dbReference type="GO" id="GO:0015095">
    <property type="term" value="F:magnesium ion transmembrane transporter activity"/>
    <property type="evidence" value="ECO:0007669"/>
    <property type="project" value="UniProtKB-UniRule"/>
</dbReference>
<evidence type="ECO:0000256" key="4">
    <source>
        <dbReference type="ARBA" id="ARBA00022692"/>
    </source>
</evidence>
<dbReference type="AlphaFoldDB" id="A0AAW9HYM4"/>
<feature type="domain" description="CBS" evidence="10">
    <location>
        <begin position="138"/>
        <end position="201"/>
    </location>
</feature>
<dbReference type="GO" id="GO:0005886">
    <property type="term" value="C:plasma membrane"/>
    <property type="evidence" value="ECO:0007669"/>
    <property type="project" value="UniProtKB-SubCell"/>
</dbReference>
<keyword evidence="3 9" id="KW-0813">Transport</keyword>
<keyword evidence="4 9" id="KW-0812">Transmembrane</keyword>
<dbReference type="GO" id="GO:0046872">
    <property type="term" value="F:metal ion binding"/>
    <property type="evidence" value="ECO:0007669"/>
    <property type="project" value="UniProtKB-KW"/>
</dbReference>
<dbReference type="CDD" id="cd04606">
    <property type="entry name" value="CBS_pair_Mg_transporter"/>
    <property type="match status" value="1"/>
</dbReference>
<dbReference type="PROSITE" id="PS51371">
    <property type="entry name" value="CBS"/>
    <property type="match status" value="1"/>
</dbReference>
<evidence type="ECO:0000313" key="11">
    <source>
        <dbReference type="EMBL" id="MDY5154931.1"/>
    </source>
</evidence>
<comment type="function">
    <text evidence="9">Acts as a magnesium transporter.</text>
</comment>
<dbReference type="SUPFAM" id="SSF54631">
    <property type="entry name" value="CBS-domain pair"/>
    <property type="match status" value="1"/>
</dbReference>
<keyword evidence="8" id="KW-0129">CBS domain</keyword>
<comment type="similarity">
    <text evidence="2 9">Belongs to the SLC41A transporter family.</text>
</comment>
<organism evidence="11 12">
    <name type="scientific">Actinotignum urinale</name>
    <dbReference type="NCBI Taxonomy" id="190146"/>
    <lineage>
        <taxon>Bacteria</taxon>
        <taxon>Bacillati</taxon>
        <taxon>Actinomycetota</taxon>
        <taxon>Actinomycetes</taxon>
        <taxon>Actinomycetales</taxon>
        <taxon>Actinomycetaceae</taxon>
        <taxon>Actinotignum</taxon>
    </lineage>
</organism>
<dbReference type="RefSeq" id="WP_320756477.1">
    <property type="nucleotide sequence ID" value="NZ_JAWNFQ010000005.1"/>
</dbReference>
<evidence type="ECO:0000256" key="2">
    <source>
        <dbReference type="ARBA" id="ARBA00009749"/>
    </source>
</evidence>
<dbReference type="EMBL" id="JAWNGC010000004">
    <property type="protein sequence ID" value="MDY5154931.1"/>
    <property type="molecule type" value="Genomic_DNA"/>
</dbReference>
<dbReference type="InterPro" id="IPR038076">
    <property type="entry name" value="MgtE_N_sf"/>
</dbReference>
<dbReference type="SUPFAM" id="SSF158791">
    <property type="entry name" value="MgtE N-terminal domain-like"/>
    <property type="match status" value="1"/>
</dbReference>
<dbReference type="Pfam" id="PF03448">
    <property type="entry name" value="MgtE_N"/>
    <property type="match status" value="1"/>
</dbReference>
<comment type="caution">
    <text evidence="11">The sequence shown here is derived from an EMBL/GenBank/DDBJ whole genome shotgun (WGS) entry which is preliminary data.</text>
</comment>
<keyword evidence="6 9" id="KW-1133">Transmembrane helix</keyword>
<dbReference type="Proteomes" id="UP001281731">
    <property type="component" value="Unassembled WGS sequence"/>
</dbReference>
<dbReference type="PANTHER" id="PTHR43773:SF1">
    <property type="entry name" value="MAGNESIUM TRANSPORTER MGTE"/>
    <property type="match status" value="1"/>
</dbReference>
<proteinExistence type="inferred from homology"/>
<accession>A0AAW9HYM4</accession>
<dbReference type="InterPro" id="IPR046342">
    <property type="entry name" value="CBS_dom_sf"/>
</dbReference>
<keyword evidence="5 9" id="KW-0460">Magnesium</keyword>
<dbReference type="InterPro" id="IPR006669">
    <property type="entry name" value="MgtE_transporter"/>
</dbReference>
<reference evidence="11" key="1">
    <citation type="submission" date="2023-10" db="EMBL/GenBank/DDBJ databases">
        <title>Whole Genome based description of the genera Actinobaculum and Actinotignum reveals a complex phylogenetic relationship within the species included in the genus Actinotignum.</title>
        <authorList>
            <person name="Jensen C.S."/>
            <person name="Dargis R."/>
            <person name="Kemp M."/>
            <person name="Christensen J.J."/>
        </authorList>
    </citation>
    <scope>NUCLEOTIDE SEQUENCE</scope>
    <source>
        <strain evidence="11">SLA_B511</strain>
    </source>
</reference>
<evidence type="ECO:0000256" key="1">
    <source>
        <dbReference type="ARBA" id="ARBA00004141"/>
    </source>
</evidence>
<evidence type="ECO:0000256" key="6">
    <source>
        <dbReference type="ARBA" id="ARBA00022989"/>
    </source>
</evidence>
<sequence length="448" mass="48304">MSDALELIEELSEEKIKNSDFDSLRRILANTRTGLLIDLIERQPPKEAAVIYRLLEKGRALNVFEALDSRHQKLLLDALRANEVTAIFDGLDPDDRATLLEEMPAKVAQRMLRGLPRNERELTSSLLGYSKDSVGRWMSPEVLTLHPDYTVAKALVLAKQAAREKETIYTLPVVDAQRVLVGVVSLRDLIIADDDARVGDLMAVSDFAYTHDNAERAAREQLDLSHIAIPVVDAERRVVGILTFDDAAEIIDAADTQDSARSGAAEPLGQPYLSTSIFAIVRSRVVWLLVLAISAILTVHVLDIFEATLAQVVTLALFVPLLTGTGGNTGNQAATTVTRALALGDVRTRDALVVAGREMRVGAVLGLTLGAIAFLLGTLVYGYELGVVLGLTLLSVCTMAATVGGIMPIFAKKLGADPAVFSNPFISTFCDSTGLLIYFGIAKAVLGI</sequence>
<dbReference type="InterPro" id="IPR006668">
    <property type="entry name" value="Mg_transptr_MgtE_intracell_dom"/>
</dbReference>
<name>A0AAW9HYM4_9ACTO</name>
<dbReference type="SMART" id="SM00116">
    <property type="entry name" value="CBS"/>
    <property type="match status" value="2"/>
</dbReference>
<evidence type="ECO:0000259" key="10">
    <source>
        <dbReference type="PROSITE" id="PS51371"/>
    </source>
</evidence>
<dbReference type="Pfam" id="PF00571">
    <property type="entry name" value="CBS"/>
    <property type="match status" value="2"/>
</dbReference>
<evidence type="ECO:0000256" key="7">
    <source>
        <dbReference type="ARBA" id="ARBA00023136"/>
    </source>
</evidence>